<feature type="coiled-coil region" evidence="1">
    <location>
        <begin position="32"/>
        <end position="89"/>
    </location>
</feature>
<keyword evidence="1" id="KW-0175">Coiled coil</keyword>
<evidence type="ECO:0000313" key="3">
    <source>
        <dbReference type="EMBL" id="ASJ03491.1"/>
    </source>
</evidence>
<evidence type="ECO:0008006" key="5">
    <source>
        <dbReference type="Google" id="ProtNLM"/>
    </source>
</evidence>
<dbReference type="KEGG" id="tprf:A3L09_09570"/>
<gene>
    <name evidence="3" type="ORF">A3L09_09570</name>
</gene>
<evidence type="ECO:0000256" key="2">
    <source>
        <dbReference type="SAM" id="MobiDB-lite"/>
    </source>
</evidence>
<accession>A0A2Z2MM36</accession>
<organism evidence="3 4">
    <name type="scientific">Thermococcus profundus</name>
    <dbReference type="NCBI Taxonomy" id="49899"/>
    <lineage>
        <taxon>Archaea</taxon>
        <taxon>Methanobacteriati</taxon>
        <taxon>Methanobacteriota</taxon>
        <taxon>Thermococci</taxon>
        <taxon>Thermococcales</taxon>
        <taxon>Thermococcaceae</taxon>
        <taxon>Thermococcus</taxon>
    </lineage>
</organism>
<feature type="compositionally biased region" description="Basic and acidic residues" evidence="2">
    <location>
        <begin position="189"/>
        <end position="199"/>
    </location>
</feature>
<feature type="region of interest" description="Disordered" evidence="2">
    <location>
        <begin position="177"/>
        <end position="205"/>
    </location>
</feature>
<dbReference type="OrthoDB" id="99226at2157"/>
<dbReference type="RefSeq" id="WP_088858747.1">
    <property type="nucleotide sequence ID" value="NZ_CP014862.1"/>
</dbReference>
<dbReference type="Gene3D" id="6.10.140.1230">
    <property type="match status" value="1"/>
</dbReference>
<evidence type="ECO:0000256" key="1">
    <source>
        <dbReference type="SAM" id="Coils"/>
    </source>
</evidence>
<proteinExistence type="predicted"/>
<sequence>MSLFSKFFGKKNPLDIPLSKLKESQIKLDYQIQKIENEMASIDAEIAALFERAKKARSKSEELTIATKIKTLNQRKKNLQKTHAQLNKQLMLISNLTIIKENEAILKGTPTWELLRNMSPEELEKHLTEMQLDAQTFNENLNQMLGITDQTIGAGVEFEEDEELAEIMQAIHAVKEGELEPDEAAGKVTGEEREKKEEKEIVEEL</sequence>
<protein>
    <recommendedName>
        <fullName evidence="5">Chromosome assembly protein</fullName>
    </recommendedName>
</protein>
<keyword evidence="4" id="KW-1185">Reference proteome</keyword>
<dbReference type="Proteomes" id="UP000250179">
    <property type="component" value="Chromosome"/>
</dbReference>
<dbReference type="GeneID" id="33320665"/>
<name>A0A2Z2MM36_THEPR</name>
<evidence type="ECO:0000313" key="4">
    <source>
        <dbReference type="Proteomes" id="UP000250179"/>
    </source>
</evidence>
<dbReference type="AlphaFoldDB" id="A0A2Z2MM36"/>
<reference evidence="3 4" key="1">
    <citation type="submission" date="2016-03" db="EMBL/GenBank/DDBJ databases">
        <title>Complete genome sequence of Thermococcus profundus strain DT5432.</title>
        <authorList>
            <person name="Oger P.M."/>
        </authorList>
    </citation>
    <scope>NUCLEOTIDE SEQUENCE [LARGE SCALE GENOMIC DNA]</scope>
    <source>
        <strain evidence="3 4">DT 5432</strain>
    </source>
</reference>
<dbReference type="EMBL" id="CP014862">
    <property type="protein sequence ID" value="ASJ03491.1"/>
    <property type="molecule type" value="Genomic_DNA"/>
</dbReference>